<dbReference type="SMART" id="SM00408">
    <property type="entry name" value="IGc2"/>
    <property type="match status" value="1"/>
</dbReference>
<evidence type="ECO:0000256" key="1">
    <source>
        <dbReference type="ARBA" id="ARBA00023319"/>
    </source>
</evidence>
<proteinExistence type="predicted"/>
<accession>A0ABY7F2A8</accession>
<dbReference type="EMBL" id="CP111020">
    <property type="protein sequence ID" value="WAR15207.1"/>
    <property type="molecule type" value="Genomic_DNA"/>
</dbReference>
<evidence type="ECO:0000313" key="4">
    <source>
        <dbReference type="Proteomes" id="UP001164746"/>
    </source>
</evidence>
<organism evidence="3 4">
    <name type="scientific">Mya arenaria</name>
    <name type="common">Soft-shell clam</name>
    <dbReference type="NCBI Taxonomy" id="6604"/>
    <lineage>
        <taxon>Eukaryota</taxon>
        <taxon>Metazoa</taxon>
        <taxon>Spiralia</taxon>
        <taxon>Lophotrochozoa</taxon>
        <taxon>Mollusca</taxon>
        <taxon>Bivalvia</taxon>
        <taxon>Autobranchia</taxon>
        <taxon>Heteroconchia</taxon>
        <taxon>Euheterodonta</taxon>
        <taxon>Imparidentia</taxon>
        <taxon>Neoheterodontei</taxon>
        <taxon>Myida</taxon>
        <taxon>Myoidea</taxon>
        <taxon>Myidae</taxon>
        <taxon>Mya</taxon>
    </lineage>
</organism>
<evidence type="ECO:0000313" key="3">
    <source>
        <dbReference type="EMBL" id="WAR15207.1"/>
    </source>
</evidence>
<sequence length="120" mass="13135">MNVAKYNPTLYFPGTPLPTITWSRLDGRLPADSILGDGILIIPSAKMDDAGTYRCEAVNEAGSVSQNVVLYVREHHHSLMSSLTLEPHHSLIISLTLDHHHSLISSGTLEPHHSLMSSLT</sequence>
<name>A0ABY7F2A8_MYAAR</name>
<dbReference type="InterPro" id="IPR003598">
    <property type="entry name" value="Ig_sub2"/>
</dbReference>
<dbReference type="PROSITE" id="PS50835">
    <property type="entry name" value="IG_LIKE"/>
    <property type="match status" value="1"/>
</dbReference>
<gene>
    <name evidence="3" type="ORF">MAR_005312</name>
</gene>
<protein>
    <submittedName>
        <fullName evidence="3">PGBM-like protein</fullName>
    </submittedName>
</protein>
<dbReference type="InterPro" id="IPR013783">
    <property type="entry name" value="Ig-like_fold"/>
</dbReference>
<dbReference type="PANTHER" id="PTHR10075">
    <property type="entry name" value="BASIGIN RELATED"/>
    <property type="match status" value="1"/>
</dbReference>
<reference evidence="3" key="1">
    <citation type="submission" date="2022-11" db="EMBL/GenBank/DDBJ databases">
        <title>Centuries of genome instability and evolution in soft-shell clam transmissible cancer (bioRxiv).</title>
        <authorList>
            <person name="Hart S.F.M."/>
            <person name="Yonemitsu M.A."/>
            <person name="Giersch R.M."/>
            <person name="Beal B.F."/>
            <person name="Arriagada G."/>
            <person name="Davis B.W."/>
            <person name="Ostrander E.A."/>
            <person name="Goff S.P."/>
            <person name="Metzger M.J."/>
        </authorList>
    </citation>
    <scope>NUCLEOTIDE SEQUENCE</scope>
    <source>
        <strain evidence="3">MELC-2E11</strain>
        <tissue evidence="3">Siphon/mantle</tissue>
    </source>
</reference>
<dbReference type="InterPro" id="IPR036179">
    <property type="entry name" value="Ig-like_dom_sf"/>
</dbReference>
<dbReference type="InterPro" id="IPR013098">
    <property type="entry name" value="Ig_I-set"/>
</dbReference>
<dbReference type="PANTHER" id="PTHR10075:SF100">
    <property type="entry name" value="FASCICLIN-2"/>
    <property type="match status" value="1"/>
</dbReference>
<dbReference type="Pfam" id="PF07679">
    <property type="entry name" value="I-set"/>
    <property type="match status" value="1"/>
</dbReference>
<dbReference type="CDD" id="cd00096">
    <property type="entry name" value="Ig"/>
    <property type="match status" value="1"/>
</dbReference>
<evidence type="ECO:0000259" key="2">
    <source>
        <dbReference type="PROSITE" id="PS50835"/>
    </source>
</evidence>
<keyword evidence="1" id="KW-0393">Immunoglobulin domain</keyword>
<dbReference type="SUPFAM" id="SSF48726">
    <property type="entry name" value="Immunoglobulin"/>
    <property type="match status" value="1"/>
</dbReference>
<dbReference type="Gene3D" id="2.60.40.10">
    <property type="entry name" value="Immunoglobulins"/>
    <property type="match status" value="1"/>
</dbReference>
<dbReference type="InterPro" id="IPR007110">
    <property type="entry name" value="Ig-like_dom"/>
</dbReference>
<keyword evidence="4" id="KW-1185">Reference proteome</keyword>
<dbReference type="Proteomes" id="UP001164746">
    <property type="component" value="Chromosome 9"/>
</dbReference>
<feature type="domain" description="Ig-like" evidence="2">
    <location>
        <begin position="1"/>
        <end position="71"/>
    </location>
</feature>